<name>A0ABU7BSM5_9TELE</name>
<keyword evidence="2" id="KW-1185">Reference proteome</keyword>
<accession>A0ABU7BSM5</accession>
<dbReference type="Proteomes" id="UP001345963">
    <property type="component" value="Unassembled WGS sequence"/>
</dbReference>
<evidence type="ECO:0000313" key="1">
    <source>
        <dbReference type="EMBL" id="MED6252644.1"/>
    </source>
</evidence>
<dbReference type="EMBL" id="JAHUTI010062064">
    <property type="protein sequence ID" value="MED6252644.1"/>
    <property type="molecule type" value="Genomic_DNA"/>
</dbReference>
<gene>
    <name evidence="1" type="ORF">ATANTOWER_014701</name>
</gene>
<proteinExistence type="predicted"/>
<organism evidence="1 2">
    <name type="scientific">Ataeniobius toweri</name>
    <dbReference type="NCBI Taxonomy" id="208326"/>
    <lineage>
        <taxon>Eukaryota</taxon>
        <taxon>Metazoa</taxon>
        <taxon>Chordata</taxon>
        <taxon>Craniata</taxon>
        <taxon>Vertebrata</taxon>
        <taxon>Euteleostomi</taxon>
        <taxon>Actinopterygii</taxon>
        <taxon>Neopterygii</taxon>
        <taxon>Teleostei</taxon>
        <taxon>Neoteleostei</taxon>
        <taxon>Acanthomorphata</taxon>
        <taxon>Ovalentaria</taxon>
        <taxon>Atherinomorphae</taxon>
        <taxon>Cyprinodontiformes</taxon>
        <taxon>Goodeidae</taxon>
        <taxon>Ataeniobius</taxon>
    </lineage>
</organism>
<evidence type="ECO:0000313" key="2">
    <source>
        <dbReference type="Proteomes" id="UP001345963"/>
    </source>
</evidence>
<sequence>MLLPSSCLCFGPPQYPNVTVEYLDCALEMAGRREAGAYLQPPSWFLLPRVHPAQVTSPSQGYSEMVYLSATVLLLSLFLPRTQETRRLEENLRTAAQFELSRGKNRRSAVHSCPHTNVLEDRSI</sequence>
<comment type="caution">
    <text evidence="1">The sequence shown here is derived from an EMBL/GenBank/DDBJ whole genome shotgun (WGS) entry which is preliminary data.</text>
</comment>
<protein>
    <submittedName>
        <fullName evidence="1">Uncharacterized protein</fullName>
    </submittedName>
</protein>
<reference evidence="1 2" key="1">
    <citation type="submission" date="2021-07" db="EMBL/GenBank/DDBJ databases">
        <authorList>
            <person name="Palmer J.M."/>
        </authorList>
    </citation>
    <scope>NUCLEOTIDE SEQUENCE [LARGE SCALE GENOMIC DNA]</scope>
    <source>
        <strain evidence="1 2">AT_MEX2019</strain>
        <tissue evidence="1">Muscle</tissue>
    </source>
</reference>